<sequence length="210" mass="22555">MPIRFAIAASLALPAPAIAQEAGEAEERQEFETTDVVLETTMGEIVIALETERAPITAANFLRYVEEDRFDGTVFYRAMPLDWGDQLNGLIQGGTQWDPERILPGIAHEPTTVTGLSHTRGAVSMAMGEPGTANGDFSIMLGAQTGLDADPDAEDPVWRNGYAVFGYVIEGMAVVEAIHAAPVDPALGEGWMQGQMLAEPVEIVEARVVE</sequence>
<keyword evidence="2" id="KW-0697">Rotamase</keyword>
<reference evidence="5 6" key="1">
    <citation type="submission" date="2015-04" db="EMBL/GenBank/DDBJ databases">
        <title>The draft genome sequence of Erythrobacr gangjinensis K7-2.</title>
        <authorList>
            <person name="Zhuang L."/>
            <person name="Liu Y."/>
            <person name="Shao Z."/>
        </authorList>
    </citation>
    <scope>NUCLEOTIDE SEQUENCE [LARGE SCALE GENOMIC DNA]</scope>
    <source>
        <strain evidence="5 6">K7-2</strain>
    </source>
</reference>
<dbReference type="Proteomes" id="UP000053070">
    <property type="component" value="Unassembled WGS sequence"/>
</dbReference>
<evidence type="ECO:0000259" key="4">
    <source>
        <dbReference type="PROSITE" id="PS50072"/>
    </source>
</evidence>
<accession>A0A0G9MPT3</accession>
<dbReference type="GO" id="GO:0003755">
    <property type="term" value="F:peptidyl-prolyl cis-trans isomerase activity"/>
    <property type="evidence" value="ECO:0007669"/>
    <property type="project" value="UniProtKB-KW"/>
</dbReference>
<dbReference type="EMBL" id="LBHC01000001">
    <property type="protein sequence ID" value="KLE32737.1"/>
    <property type="molecule type" value="Genomic_DNA"/>
</dbReference>
<proteinExistence type="predicted"/>
<dbReference type="OrthoDB" id="9807797at2"/>
<dbReference type="KEGG" id="egn:BMF35_a1707"/>
<feature type="domain" description="PPIase cyclophilin-type" evidence="4">
    <location>
        <begin position="39"/>
        <end position="208"/>
    </location>
</feature>
<protein>
    <recommendedName>
        <fullName evidence="1">peptidylprolyl isomerase</fullName>
        <ecNumber evidence="1">5.2.1.8</ecNumber>
    </recommendedName>
</protein>
<dbReference type="PROSITE" id="PS50072">
    <property type="entry name" value="CSA_PPIASE_2"/>
    <property type="match status" value="1"/>
</dbReference>
<dbReference type="PANTHER" id="PTHR45625">
    <property type="entry name" value="PEPTIDYL-PROLYL CIS-TRANS ISOMERASE-RELATED"/>
    <property type="match status" value="1"/>
</dbReference>
<dbReference type="Gene3D" id="2.40.100.10">
    <property type="entry name" value="Cyclophilin-like"/>
    <property type="match status" value="1"/>
</dbReference>
<dbReference type="RefSeq" id="WP_047005587.1">
    <property type="nucleotide sequence ID" value="NZ_CP018097.1"/>
</dbReference>
<dbReference type="InterPro" id="IPR029000">
    <property type="entry name" value="Cyclophilin-like_dom_sf"/>
</dbReference>
<keyword evidence="6" id="KW-1185">Reference proteome</keyword>
<dbReference type="EC" id="5.2.1.8" evidence="1"/>
<keyword evidence="3 5" id="KW-0413">Isomerase</keyword>
<evidence type="ECO:0000256" key="3">
    <source>
        <dbReference type="ARBA" id="ARBA00023235"/>
    </source>
</evidence>
<name>A0A0G9MPT3_9SPHN</name>
<organism evidence="5 6">
    <name type="scientific">Aurantiacibacter gangjinensis</name>
    <dbReference type="NCBI Taxonomy" id="502682"/>
    <lineage>
        <taxon>Bacteria</taxon>
        <taxon>Pseudomonadati</taxon>
        <taxon>Pseudomonadota</taxon>
        <taxon>Alphaproteobacteria</taxon>
        <taxon>Sphingomonadales</taxon>
        <taxon>Erythrobacteraceae</taxon>
        <taxon>Aurantiacibacter</taxon>
    </lineage>
</organism>
<dbReference type="PATRIC" id="fig|502682.8.peg.292"/>
<gene>
    <name evidence="5" type="ORF">AAW01_01415</name>
</gene>
<dbReference type="InterPro" id="IPR002130">
    <property type="entry name" value="Cyclophilin-type_PPIase_dom"/>
</dbReference>
<evidence type="ECO:0000256" key="1">
    <source>
        <dbReference type="ARBA" id="ARBA00013194"/>
    </source>
</evidence>
<evidence type="ECO:0000256" key="2">
    <source>
        <dbReference type="ARBA" id="ARBA00023110"/>
    </source>
</evidence>
<evidence type="ECO:0000313" key="6">
    <source>
        <dbReference type="Proteomes" id="UP000053070"/>
    </source>
</evidence>
<dbReference type="PANTHER" id="PTHR45625:SF4">
    <property type="entry name" value="PEPTIDYLPROLYL ISOMERASE DOMAIN AND WD REPEAT-CONTAINING PROTEIN 1"/>
    <property type="match status" value="1"/>
</dbReference>
<dbReference type="Pfam" id="PF00160">
    <property type="entry name" value="Pro_isomerase"/>
    <property type="match status" value="1"/>
</dbReference>
<dbReference type="SUPFAM" id="SSF50891">
    <property type="entry name" value="Cyclophilin-like"/>
    <property type="match status" value="1"/>
</dbReference>
<dbReference type="STRING" id="502682.BMF35_a1707"/>
<comment type="caution">
    <text evidence="5">The sequence shown here is derived from an EMBL/GenBank/DDBJ whole genome shotgun (WGS) entry which is preliminary data.</text>
</comment>
<evidence type="ECO:0000313" key="5">
    <source>
        <dbReference type="EMBL" id="KLE32737.1"/>
    </source>
</evidence>
<dbReference type="InterPro" id="IPR044666">
    <property type="entry name" value="Cyclophilin_A-like"/>
</dbReference>
<dbReference type="AlphaFoldDB" id="A0A0G9MPT3"/>